<organism evidence="3 4">
    <name type="scientific">Ascobolus immersus RN42</name>
    <dbReference type="NCBI Taxonomy" id="1160509"/>
    <lineage>
        <taxon>Eukaryota</taxon>
        <taxon>Fungi</taxon>
        <taxon>Dikarya</taxon>
        <taxon>Ascomycota</taxon>
        <taxon>Pezizomycotina</taxon>
        <taxon>Pezizomycetes</taxon>
        <taxon>Pezizales</taxon>
        <taxon>Ascobolaceae</taxon>
        <taxon>Ascobolus</taxon>
    </lineage>
</organism>
<dbReference type="Gene3D" id="3.90.1200.10">
    <property type="match status" value="1"/>
</dbReference>
<dbReference type="EMBL" id="ML119678">
    <property type="protein sequence ID" value="RPA81633.1"/>
    <property type="molecule type" value="Genomic_DNA"/>
</dbReference>
<sequence length="361" mass="40876">MVEQSEHYDESFLRVLQAYKSLNSGIRSATGDPPAPTSLSSLKVIIEPHGTSIWSRTFKLTVRDNSADTSADYFLKTAVGANGRIMMSGEFDSMTAIHRVTPAFCPFPIGWGTYDNDPNRHFFLCEFVAMGNAPSTYRNDTLYIKDFTSNLARLHKESVSPTGKFGFDVQTCNGNIPQDNTWDDSWERFFVNGFRHMLNQYERVIKKVDDELRDLEVVFLGKVVPRLLRPLETGGRSVKPSLVHGDLWFGNSAVATGRGKATTMVFDACCFYAHNEYELGNWRPGRNKFPQKYFKAYLEAVGGKSEPVADFNDRNILYSIRFNLHAAILFPQTTGYRTLVVDDMNALNKKFKDFNISTLEV</sequence>
<dbReference type="SUPFAM" id="SSF56112">
    <property type="entry name" value="Protein kinase-like (PK-like)"/>
    <property type="match status" value="1"/>
</dbReference>
<dbReference type="EC" id="2.7.1.172" evidence="1"/>
<dbReference type="InterPro" id="IPR011009">
    <property type="entry name" value="Kinase-like_dom_sf"/>
</dbReference>
<accession>A0A3N4I6C5</accession>
<evidence type="ECO:0000313" key="4">
    <source>
        <dbReference type="Proteomes" id="UP000275078"/>
    </source>
</evidence>
<comment type="catalytic activity">
    <reaction evidence="2">
        <text>N(6)-D-ribulosyl-L-lysyl-[protein] + ATP = N(6)-(3-O-phospho-D-ribulosyl)-L-lysyl-[protein] + ADP + H(+)</text>
        <dbReference type="Rhea" id="RHEA:48432"/>
        <dbReference type="Rhea" id="RHEA-COMP:12103"/>
        <dbReference type="Rhea" id="RHEA-COMP:12104"/>
        <dbReference type="ChEBI" id="CHEBI:15378"/>
        <dbReference type="ChEBI" id="CHEBI:30616"/>
        <dbReference type="ChEBI" id="CHEBI:90418"/>
        <dbReference type="ChEBI" id="CHEBI:90420"/>
        <dbReference type="ChEBI" id="CHEBI:456216"/>
        <dbReference type="EC" id="2.7.1.172"/>
    </reaction>
    <physiologicalReaction direction="left-to-right" evidence="2">
        <dbReference type="Rhea" id="RHEA:48433"/>
    </physiologicalReaction>
</comment>
<protein>
    <recommendedName>
        <fullName evidence="1">protein-ribulosamine 3-kinase</fullName>
        <ecNumber evidence="1">2.7.1.172</ecNumber>
    </recommendedName>
</protein>
<reference evidence="3 4" key="1">
    <citation type="journal article" date="2018" name="Nat. Ecol. Evol.">
        <title>Pezizomycetes genomes reveal the molecular basis of ectomycorrhizal truffle lifestyle.</title>
        <authorList>
            <person name="Murat C."/>
            <person name="Payen T."/>
            <person name="Noel B."/>
            <person name="Kuo A."/>
            <person name="Morin E."/>
            <person name="Chen J."/>
            <person name="Kohler A."/>
            <person name="Krizsan K."/>
            <person name="Balestrini R."/>
            <person name="Da Silva C."/>
            <person name="Montanini B."/>
            <person name="Hainaut M."/>
            <person name="Levati E."/>
            <person name="Barry K.W."/>
            <person name="Belfiori B."/>
            <person name="Cichocki N."/>
            <person name="Clum A."/>
            <person name="Dockter R.B."/>
            <person name="Fauchery L."/>
            <person name="Guy J."/>
            <person name="Iotti M."/>
            <person name="Le Tacon F."/>
            <person name="Lindquist E.A."/>
            <person name="Lipzen A."/>
            <person name="Malagnac F."/>
            <person name="Mello A."/>
            <person name="Molinier V."/>
            <person name="Miyauchi S."/>
            <person name="Poulain J."/>
            <person name="Riccioni C."/>
            <person name="Rubini A."/>
            <person name="Sitrit Y."/>
            <person name="Splivallo R."/>
            <person name="Traeger S."/>
            <person name="Wang M."/>
            <person name="Zifcakova L."/>
            <person name="Wipf D."/>
            <person name="Zambonelli A."/>
            <person name="Paolocci F."/>
            <person name="Nowrousian M."/>
            <person name="Ottonello S."/>
            <person name="Baldrian P."/>
            <person name="Spatafora J.W."/>
            <person name="Henrissat B."/>
            <person name="Nagy L.G."/>
            <person name="Aury J.M."/>
            <person name="Wincker P."/>
            <person name="Grigoriev I.V."/>
            <person name="Bonfante P."/>
            <person name="Martin F.M."/>
        </authorList>
    </citation>
    <scope>NUCLEOTIDE SEQUENCE [LARGE SCALE GENOMIC DNA]</scope>
    <source>
        <strain evidence="3 4">RN42</strain>
    </source>
</reference>
<dbReference type="GO" id="GO:0102193">
    <property type="term" value="F:protein-ribulosamine 3-kinase activity"/>
    <property type="evidence" value="ECO:0007669"/>
    <property type="project" value="UniProtKB-EC"/>
</dbReference>
<proteinExistence type="predicted"/>
<dbReference type="InterPro" id="IPR016477">
    <property type="entry name" value="Fructo-/Ketosamine-3-kinase"/>
</dbReference>
<dbReference type="OrthoDB" id="5772781at2759"/>
<evidence type="ECO:0000313" key="3">
    <source>
        <dbReference type="EMBL" id="RPA81633.1"/>
    </source>
</evidence>
<dbReference type="Pfam" id="PF03881">
    <property type="entry name" value="Fructosamin_kin"/>
    <property type="match status" value="1"/>
</dbReference>
<keyword evidence="4" id="KW-1185">Reference proteome</keyword>
<name>A0A3N4I6C5_ASCIM</name>
<dbReference type="PANTHER" id="PTHR12149:SF8">
    <property type="entry name" value="PROTEIN-RIBULOSAMINE 3-KINASE"/>
    <property type="match status" value="1"/>
</dbReference>
<evidence type="ECO:0000256" key="1">
    <source>
        <dbReference type="ARBA" id="ARBA00011961"/>
    </source>
</evidence>
<dbReference type="Proteomes" id="UP000275078">
    <property type="component" value="Unassembled WGS sequence"/>
</dbReference>
<evidence type="ECO:0000256" key="2">
    <source>
        <dbReference type="ARBA" id="ARBA00048655"/>
    </source>
</evidence>
<gene>
    <name evidence="3" type="ORF">BJ508DRAFT_111685</name>
</gene>
<dbReference type="PANTHER" id="PTHR12149">
    <property type="entry name" value="FRUCTOSAMINE 3 KINASE-RELATED PROTEIN"/>
    <property type="match status" value="1"/>
</dbReference>
<dbReference type="AlphaFoldDB" id="A0A3N4I6C5"/>